<dbReference type="EMBL" id="KE504254">
    <property type="protein sequence ID" value="EPS93839.1"/>
    <property type="molecule type" value="Genomic_DNA"/>
</dbReference>
<reference evidence="4 5" key="1">
    <citation type="journal article" date="2012" name="Science">
        <title>The Paleozoic origin of enzymatic lignin decomposition reconstructed from 31 fungal genomes.</title>
        <authorList>
            <person name="Floudas D."/>
            <person name="Binder M."/>
            <person name="Riley R."/>
            <person name="Barry K."/>
            <person name="Blanchette R.A."/>
            <person name="Henrissat B."/>
            <person name="Martinez A.T."/>
            <person name="Otillar R."/>
            <person name="Spatafora J.W."/>
            <person name="Yadav J.S."/>
            <person name="Aerts A."/>
            <person name="Benoit I."/>
            <person name="Boyd A."/>
            <person name="Carlson A."/>
            <person name="Copeland A."/>
            <person name="Coutinho P.M."/>
            <person name="de Vries R.P."/>
            <person name="Ferreira P."/>
            <person name="Findley K."/>
            <person name="Foster B."/>
            <person name="Gaskell J."/>
            <person name="Glotzer D."/>
            <person name="Gorecki P."/>
            <person name="Heitman J."/>
            <person name="Hesse C."/>
            <person name="Hori C."/>
            <person name="Igarashi K."/>
            <person name="Jurgens J.A."/>
            <person name="Kallen N."/>
            <person name="Kersten P."/>
            <person name="Kohler A."/>
            <person name="Kuees U."/>
            <person name="Kumar T.K.A."/>
            <person name="Kuo A."/>
            <person name="LaButti K."/>
            <person name="Larrondo L.F."/>
            <person name="Lindquist E."/>
            <person name="Ling A."/>
            <person name="Lombard V."/>
            <person name="Lucas S."/>
            <person name="Lundell T."/>
            <person name="Martin R."/>
            <person name="McLaughlin D.J."/>
            <person name="Morgenstern I."/>
            <person name="Morin E."/>
            <person name="Murat C."/>
            <person name="Nagy L.G."/>
            <person name="Nolan M."/>
            <person name="Ohm R.A."/>
            <person name="Patyshakuliyeva A."/>
            <person name="Rokas A."/>
            <person name="Ruiz-Duenas F.J."/>
            <person name="Sabat G."/>
            <person name="Salamov A."/>
            <person name="Samejima M."/>
            <person name="Schmutz J."/>
            <person name="Slot J.C."/>
            <person name="St John F."/>
            <person name="Stenlid J."/>
            <person name="Sun H."/>
            <person name="Sun S."/>
            <person name="Syed K."/>
            <person name="Tsang A."/>
            <person name="Wiebenga A."/>
            <person name="Young D."/>
            <person name="Pisabarro A."/>
            <person name="Eastwood D.C."/>
            <person name="Martin F."/>
            <person name="Cullen D."/>
            <person name="Grigoriev I.V."/>
            <person name="Hibbett D.S."/>
        </authorList>
    </citation>
    <scope>NUCLEOTIDE SEQUENCE</scope>
    <source>
        <strain evidence="5">FP-58527</strain>
    </source>
</reference>
<evidence type="ECO:0000313" key="4">
    <source>
        <dbReference type="EMBL" id="EPS93839.1"/>
    </source>
</evidence>
<dbReference type="InParanoid" id="S8F4F2"/>
<dbReference type="SUPFAM" id="SSF52540">
    <property type="entry name" value="P-loop containing nucleoside triphosphate hydrolases"/>
    <property type="match status" value="1"/>
</dbReference>
<dbReference type="InterPro" id="IPR007743">
    <property type="entry name" value="Immunity-related_GTPase-like"/>
</dbReference>
<dbReference type="GO" id="GO:0016020">
    <property type="term" value="C:membrane"/>
    <property type="evidence" value="ECO:0007669"/>
    <property type="project" value="InterPro"/>
</dbReference>
<dbReference type="Pfam" id="PF05049">
    <property type="entry name" value="IIGP"/>
    <property type="match status" value="1"/>
</dbReference>
<proteinExistence type="inferred from homology"/>
<evidence type="ECO:0000256" key="1">
    <source>
        <dbReference type="ARBA" id="ARBA00005429"/>
    </source>
</evidence>
<name>S8F4F2_FOMSC</name>
<sequence>MSEILAAVKELLKDVLIVVLILREVFAQRARGGNGGMSTEERQGPGTATYLDLLREAEEAIAREERLEQEVAGARLREESLHQEVEEAKAREERLEQEVEGAKLREERLEQEVEGAKLWKERLEQEVEGAKLQESLHHEVAEAKLREEMLEQEVAEAKLREEMLEQEVAEAKLREESLHHEVEEAGLRERMLQRDINVASYKEWGLQQDVDEARSRGNQLQQEVDEARLREERLQQEVNEARLREKGLVREKREAGVRAAEAERWRDIWGAHWHEQCVGERDAREKEKEKAATAACDATAAQDWVEQELRGAQKARGAEPRILRSGIRPIIIPTPAQVETKKRRLDYHPGFFHVAVAGVSGSGKSSLINAFRGLRNKDVRAALTSVVETTSEVVRYPDPRTDTPYVWYDVPGAGTLSTPDWQYFDNQGLYIFDCIVVVFGERFTDIEIAILRNCVRFQIPSFIVRSKSKQHIANIANDMGGDQDDDDDEEFKRARSVAKARLQHIEATRNGGATQLEHAGLPAQKVYLVDKDALVEAVKGRSSADAIDEDSLLEDMFALAERARERAVPVNV</sequence>
<dbReference type="OrthoDB" id="422720at2759"/>
<dbReference type="InterPro" id="IPR030385">
    <property type="entry name" value="G_IRG_dom"/>
</dbReference>
<evidence type="ECO:0000313" key="5">
    <source>
        <dbReference type="Proteomes" id="UP000015241"/>
    </source>
</evidence>
<dbReference type="HOGENOM" id="CLU_034479_2_0_1"/>
<dbReference type="GO" id="GO:0005525">
    <property type="term" value="F:GTP binding"/>
    <property type="evidence" value="ECO:0007669"/>
    <property type="project" value="InterPro"/>
</dbReference>
<dbReference type="Gene3D" id="3.40.50.300">
    <property type="entry name" value="P-loop containing nucleotide triphosphate hydrolases"/>
    <property type="match status" value="1"/>
</dbReference>
<feature type="coiled-coil region" evidence="2">
    <location>
        <begin position="210"/>
        <end position="251"/>
    </location>
</feature>
<keyword evidence="5" id="KW-1185">Reference proteome</keyword>
<dbReference type="AlphaFoldDB" id="S8F4F2"/>
<dbReference type="PANTHER" id="PTHR14143">
    <property type="entry name" value="INTERFERON-INDUCIBLE GTPASE FAMILY MEMBER"/>
    <property type="match status" value="1"/>
</dbReference>
<dbReference type="PROSITE" id="PS51716">
    <property type="entry name" value="G_IRG"/>
    <property type="match status" value="1"/>
</dbReference>
<keyword evidence="2" id="KW-0175">Coiled coil</keyword>
<accession>S8F4F2</accession>
<dbReference type="eggNOG" id="ENOG502QS9R">
    <property type="taxonomic scope" value="Eukaryota"/>
</dbReference>
<dbReference type="InterPro" id="IPR027417">
    <property type="entry name" value="P-loop_NTPase"/>
</dbReference>
<dbReference type="PANTHER" id="PTHR14143:SF1">
    <property type="entry name" value="IRG-TYPE G DOMAIN-CONTAINING PROTEIN"/>
    <property type="match status" value="1"/>
</dbReference>
<evidence type="ECO:0000259" key="3">
    <source>
        <dbReference type="PROSITE" id="PS51716"/>
    </source>
</evidence>
<feature type="domain" description="IRG-type G" evidence="3">
    <location>
        <begin position="350"/>
        <end position="550"/>
    </location>
</feature>
<comment type="similarity">
    <text evidence="1">Belongs to the TRAFAC class dynamin-like GTPase superfamily. IRG family.</text>
</comment>
<feature type="coiled-coil region" evidence="2">
    <location>
        <begin position="50"/>
        <end position="181"/>
    </location>
</feature>
<evidence type="ECO:0000256" key="2">
    <source>
        <dbReference type="SAM" id="Coils"/>
    </source>
</evidence>
<gene>
    <name evidence="4" type="ORF">FOMPIDRAFT_91969</name>
</gene>
<dbReference type="Proteomes" id="UP000015241">
    <property type="component" value="Unassembled WGS sequence"/>
</dbReference>
<protein>
    <recommendedName>
        <fullName evidence="3">IRG-type G domain-containing protein</fullName>
    </recommendedName>
</protein>
<organism evidence="4 5">
    <name type="scientific">Fomitopsis schrenkii</name>
    <name type="common">Brown rot fungus</name>
    <dbReference type="NCBI Taxonomy" id="2126942"/>
    <lineage>
        <taxon>Eukaryota</taxon>
        <taxon>Fungi</taxon>
        <taxon>Dikarya</taxon>
        <taxon>Basidiomycota</taxon>
        <taxon>Agaricomycotina</taxon>
        <taxon>Agaricomycetes</taxon>
        <taxon>Polyporales</taxon>
        <taxon>Fomitopsis</taxon>
    </lineage>
</organism>